<dbReference type="AlphaFoldDB" id="A6VSR1"/>
<evidence type="ECO:0000313" key="3">
    <source>
        <dbReference type="EMBL" id="ABR69490.1"/>
    </source>
</evidence>
<name>A6VSR1_MARMS</name>
<feature type="coiled-coil region" evidence="1">
    <location>
        <begin position="136"/>
        <end position="209"/>
    </location>
</feature>
<dbReference type="eggNOG" id="ENOG5032RIZ">
    <property type="taxonomic scope" value="Bacteria"/>
</dbReference>
<feature type="transmembrane region" description="Helical" evidence="2">
    <location>
        <begin position="68"/>
        <end position="87"/>
    </location>
</feature>
<reference evidence="3" key="1">
    <citation type="submission" date="2007-06" db="EMBL/GenBank/DDBJ databases">
        <title>Complete sequence of Marinomonas sp. MWYL1.</title>
        <authorList>
            <consortium name="US DOE Joint Genome Institute"/>
            <person name="Copeland A."/>
            <person name="Lucas S."/>
            <person name="Lapidus A."/>
            <person name="Barry K."/>
            <person name="Glavina del Rio T."/>
            <person name="Dalin E."/>
            <person name="Tice H."/>
            <person name="Pitluck S."/>
            <person name="Kiss H."/>
            <person name="Brettin T."/>
            <person name="Bruce D."/>
            <person name="Detter J.C."/>
            <person name="Han C."/>
            <person name="Schmutz J."/>
            <person name="Larimer F."/>
            <person name="Land M."/>
            <person name="Hauser L."/>
            <person name="Kyrpides N."/>
            <person name="Kim E."/>
            <person name="Johnston A.W.B."/>
            <person name="Todd J.D."/>
            <person name="Rogers R."/>
            <person name="Wexler M."/>
            <person name="Bond P.L."/>
            <person name="Li Y."/>
            <person name="Richardson P."/>
        </authorList>
    </citation>
    <scope>NUCLEOTIDE SEQUENCE [LARGE SCALE GENOMIC DNA]</scope>
    <source>
        <strain evidence="3">MWYL1</strain>
    </source>
</reference>
<protein>
    <submittedName>
        <fullName evidence="3">Uncharacterized protein</fullName>
    </submittedName>
</protein>
<accession>A6VSR1</accession>
<evidence type="ECO:0000256" key="1">
    <source>
        <dbReference type="SAM" id="Coils"/>
    </source>
</evidence>
<gene>
    <name evidence="3" type="ordered locus">Mmwyl1_0554</name>
</gene>
<keyword evidence="2" id="KW-0812">Transmembrane</keyword>
<keyword evidence="2" id="KW-0472">Membrane</keyword>
<dbReference type="EMBL" id="CP000749">
    <property type="protein sequence ID" value="ABR69490.1"/>
    <property type="molecule type" value="Genomic_DNA"/>
</dbReference>
<keyword evidence="1" id="KW-0175">Coiled coil</keyword>
<proteinExistence type="predicted"/>
<organism evidence="3">
    <name type="scientific">Marinomonas sp. (strain MWYL1)</name>
    <dbReference type="NCBI Taxonomy" id="400668"/>
    <lineage>
        <taxon>Bacteria</taxon>
        <taxon>Pseudomonadati</taxon>
        <taxon>Pseudomonadota</taxon>
        <taxon>Gammaproteobacteria</taxon>
        <taxon>Oceanospirillales</taxon>
        <taxon>Oceanospirillaceae</taxon>
        <taxon>Marinomonas</taxon>
    </lineage>
</organism>
<dbReference type="HOGENOM" id="CLU_074788_0_0_6"/>
<sequence length="322" mass="36147">MIIVTSNIDGIYATMDKQEEIKQPKEAVEKQGFNLWEWVKAISTLVIVGVFSFKVYQTPIALTVDFPTLLSLLLGFFSVGLAAMFYFKATDSSNAFYDNTNKFTKDISQLLAKIEAGFGERLKNIEDNGTSVSERIFQLAQKKQVLEDEIEEEESEVERVKAEKDKIIDDLIQKADMTDEERSTFKKELQEREEALAFMAEKLSGYEKQIKHVKGVLEKNNQRAHGVGDVALGAGWRSLAHRGDLSGHYFSSKSHAQKIIREYCAGCANIETFKDGLIQGNTPPDVMDALLSLNYVDAFGDITELGVLSIQSYIDLGKMNKK</sequence>
<keyword evidence="2" id="KW-1133">Transmembrane helix</keyword>
<dbReference type="KEGG" id="mmw:Mmwyl1_0554"/>
<feature type="transmembrane region" description="Helical" evidence="2">
    <location>
        <begin position="38"/>
        <end position="56"/>
    </location>
</feature>
<evidence type="ECO:0000256" key="2">
    <source>
        <dbReference type="SAM" id="Phobius"/>
    </source>
</evidence>